<keyword evidence="1" id="KW-0175">Coiled coil</keyword>
<evidence type="ECO:0000256" key="1">
    <source>
        <dbReference type="SAM" id="Coils"/>
    </source>
</evidence>
<evidence type="ECO:0000313" key="3">
    <source>
        <dbReference type="Proteomes" id="UP000306223"/>
    </source>
</evidence>
<accession>A0A4U0QZL5</accession>
<reference evidence="2 3" key="1">
    <citation type="submission" date="2019-04" db="EMBL/GenBank/DDBJ databases">
        <authorList>
            <person name="Li J."/>
        </authorList>
    </citation>
    <scope>NUCLEOTIDE SEQUENCE [LARGE SCALE GENOMIC DNA]</scope>
    <source>
        <strain evidence="2 3">CCTCC AB2016182</strain>
    </source>
</reference>
<dbReference type="EMBL" id="SUNH01000003">
    <property type="protein sequence ID" value="TJZ87370.1"/>
    <property type="molecule type" value="Genomic_DNA"/>
</dbReference>
<gene>
    <name evidence="2" type="ORF">FA740_01310</name>
</gene>
<name>A0A4U0QZL5_9RHOB</name>
<dbReference type="AlphaFoldDB" id="A0A4U0QZL5"/>
<dbReference type="RefSeq" id="WP_136854974.1">
    <property type="nucleotide sequence ID" value="NZ_SUNH01000003.1"/>
</dbReference>
<proteinExistence type="predicted"/>
<organism evidence="2 3">
    <name type="scientific">Paracoccus hibiscisoli</name>
    <dbReference type="NCBI Taxonomy" id="2023261"/>
    <lineage>
        <taxon>Bacteria</taxon>
        <taxon>Pseudomonadati</taxon>
        <taxon>Pseudomonadota</taxon>
        <taxon>Alphaproteobacteria</taxon>
        <taxon>Rhodobacterales</taxon>
        <taxon>Paracoccaceae</taxon>
        <taxon>Paracoccus</taxon>
    </lineage>
</organism>
<protein>
    <submittedName>
        <fullName evidence="2">Uncharacterized protein</fullName>
    </submittedName>
</protein>
<keyword evidence="3" id="KW-1185">Reference proteome</keyword>
<feature type="coiled-coil region" evidence="1">
    <location>
        <begin position="8"/>
        <end position="42"/>
    </location>
</feature>
<dbReference type="Proteomes" id="UP000306223">
    <property type="component" value="Unassembled WGS sequence"/>
</dbReference>
<comment type="caution">
    <text evidence="2">The sequence shown here is derived from an EMBL/GenBank/DDBJ whole genome shotgun (WGS) entry which is preliminary data.</text>
</comment>
<evidence type="ECO:0000313" key="2">
    <source>
        <dbReference type="EMBL" id="TJZ87370.1"/>
    </source>
</evidence>
<sequence length="154" mass="17163">MSQPPAPHDDDRDDLARAEAQLADLRQQVMILEGRCQVAEAQLRPLADRQVRDMQERLSLALALDDPDALSQTLAQLTARVERAAEDDRQVRGALEARLRQGADDLRVSAERDQALAQLAACRDQAAQREAAFLSSTSWRVTAPLRAVMRALRR</sequence>
<dbReference type="OrthoDB" id="7210452at2"/>